<dbReference type="EMBL" id="AQHZ01000029">
    <property type="protein sequence ID" value="ENO17409.1"/>
    <property type="molecule type" value="Genomic_DNA"/>
</dbReference>
<dbReference type="AlphaFoldDB" id="N6WAX9"/>
<proteinExistence type="predicted"/>
<sequence>MPQAVLFHAIPGCSDTPVMGVNATVPKGCPVLVLVEILIPQDER</sequence>
<evidence type="ECO:0000313" key="2">
    <source>
        <dbReference type="Proteomes" id="UP000013015"/>
    </source>
</evidence>
<name>N6WAX9_9ACTO</name>
<dbReference type="PATRIC" id="fig|888050.3.peg.1869"/>
<protein>
    <submittedName>
        <fullName evidence="1">LysE family transporter</fullName>
    </submittedName>
</protein>
<reference evidence="1 2" key="1">
    <citation type="submission" date="2013-03" db="EMBL/GenBank/DDBJ databases">
        <title>Reference genome for the Human Microbiome Project.</title>
        <authorList>
            <person name="Aqrawi P."/>
            <person name="Ayvaz T."/>
            <person name="Bess C."/>
            <person name="Blankenburg K."/>
            <person name="Coyle M."/>
            <person name="Deng J."/>
            <person name="Forbes L."/>
            <person name="Fowler G."/>
            <person name="Francisco L."/>
            <person name="Fu Q."/>
            <person name="Gibbs R."/>
            <person name="Gross S."/>
            <person name="Gubbala S."/>
            <person name="Hale W."/>
            <person name="Hemphill L."/>
            <person name="Highlander S."/>
            <person name="Hirani K."/>
            <person name="Jackson L."/>
            <person name="Jakkamsetti A."/>
            <person name="Javaid M."/>
            <person name="Jayaseelan J.C."/>
            <person name="Jiang H."/>
            <person name="Joshi V."/>
            <person name="Korchina V."/>
            <person name="Kovar C."/>
            <person name="Lara F."/>
            <person name="Lee S."/>
            <person name="Liu Y."/>
            <person name="Mata R."/>
            <person name="Mathew T."/>
            <person name="Munidasa M."/>
            <person name="Muzny D."/>
            <person name="Nazareth L."/>
            <person name="Ngo R."/>
            <person name="Nguyen L."/>
            <person name="Nguyen N."/>
            <person name="Okwuonu G."/>
            <person name="Ongeri F."/>
            <person name="Palculict T."/>
            <person name="Patil S."/>
            <person name="Petrosino J."/>
            <person name="Pham C."/>
            <person name="Pham P."/>
            <person name="Pu L.-L."/>
            <person name="Qin X."/>
            <person name="Qu J."/>
            <person name="Reid J."/>
            <person name="Ross M."/>
            <person name="Ruth R."/>
            <person name="Saada N."/>
            <person name="San Lucas F."/>
            <person name="Santibanez J."/>
            <person name="Shang Y."/>
            <person name="Simmons D."/>
            <person name="Song X.-Z."/>
            <person name="Tang L.-Y."/>
            <person name="Thornton R."/>
            <person name="Warren J."/>
            <person name="Weissenberger G."/>
            <person name="Wilczek-Boney K."/>
            <person name="Worley K."/>
            <person name="Youmans B."/>
            <person name="Zhang J."/>
            <person name="Zhang L."/>
            <person name="Zhao Z."/>
            <person name="Zhou C."/>
            <person name="Zhu D."/>
            <person name="Zhu Y."/>
        </authorList>
    </citation>
    <scope>NUCLEOTIDE SEQUENCE [LARGE SCALE GENOMIC DNA]</scope>
    <source>
        <strain evidence="1 2">F0333</strain>
    </source>
</reference>
<dbReference type="HOGENOM" id="CLU_3211219_0_0_11"/>
<dbReference type="Proteomes" id="UP000013015">
    <property type="component" value="Unassembled WGS sequence"/>
</dbReference>
<evidence type="ECO:0000313" key="1">
    <source>
        <dbReference type="EMBL" id="ENO17409.1"/>
    </source>
</evidence>
<organism evidence="1 2">
    <name type="scientific">Schaalia cardiffensis F0333</name>
    <dbReference type="NCBI Taxonomy" id="888050"/>
    <lineage>
        <taxon>Bacteria</taxon>
        <taxon>Bacillati</taxon>
        <taxon>Actinomycetota</taxon>
        <taxon>Actinomycetes</taxon>
        <taxon>Actinomycetales</taxon>
        <taxon>Actinomycetaceae</taxon>
        <taxon>Schaalia</taxon>
    </lineage>
</organism>
<comment type="caution">
    <text evidence="1">The sequence shown here is derived from an EMBL/GenBank/DDBJ whole genome shotgun (WGS) entry which is preliminary data.</text>
</comment>
<dbReference type="STRING" id="888050.HMPREF9004_1951"/>
<gene>
    <name evidence="1" type="ORF">HMPREF9004_1951</name>
</gene>
<accession>N6WAX9</accession>
<keyword evidence="2" id="KW-1185">Reference proteome</keyword>